<comment type="caution">
    <text evidence="1">The sequence shown here is derived from an EMBL/GenBank/DDBJ whole genome shotgun (WGS) entry which is preliminary data.</text>
</comment>
<organism evidence="1 2">
    <name type="scientific">Streptomyces rishiriensis</name>
    <dbReference type="NCBI Taxonomy" id="68264"/>
    <lineage>
        <taxon>Bacteria</taxon>
        <taxon>Bacillati</taxon>
        <taxon>Actinomycetota</taxon>
        <taxon>Actinomycetes</taxon>
        <taxon>Kitasatosporales</taxon>
        <taxon>Streptomycetaceae</taxon>
        <taxon>Streptomyces</taxon>
    </lineage>
</organism>
<evidence type="ECO:0000313" key="2">
    <source>
        <dbReference type="Proteomes" id="UP001230654"/>
    </source>
</evidence>
<accession>A0ABU0P2G3</accession>
<dbReference type="RefSeq" id="WP_307166646.1">
    <property type="nucleotide sequence ID" value="NZ_JAUSWV010000002.1"/>
</dbReference>
<evidence type="ECO:0000313" key="1">
    <source>
        <dbReference type="EMBL" id="MDQ0584905.1"/>
    </source>
</evidence>
<protein>
    <submittedName>
        <fullName evidence="1">Uncharacterized protein</fullName>
    </submittedName>
</protein>
<dbReference type="EMBL" id="JAUSWV010000002">
    <property type="protein sequence ID" value="MDQ0584905.1"/>
    <property type="molecule type" value="Genomic_DNA"/>
</dbReference>
<sequence>MGVYLVSVTARDWSEPGEDGYGDVAAALNTELGRRGLPPYRPPETVRDAPGFEEKISPAMDGFTALCRAHLTGAELSTLLDWSVLVPLPLEEEIVLPVGTAYTEDESTVAGASRVLALAERLAEAVALPLDAIPAGKHLALSLWFMEEPTGGGARKTAGTRPGPWTDDPAAAFYVALYLRAAQYSLRHACPMTYI</sequence>
<keyword evidence="2" id="KW-1185">Reference proteome</keyword>
<reference evidence="1 2" key="1">
    <citation type="submission" date="2023-07" db="EMBL/GenBank/DDBJ databases">
        <title>Comparative genomics of wheat-associated soil bacteria to identify genetic determinants of phenazine resistance.</title>
        <authorList>
            <person name="Mouncey N."/>
        </authorList>
    </citation>
    <scope>NUCLEOTIDE SEQUENCE [LARGE SCALE GENOMIC DNA]</scope>
    <source>
        <strain evidence="1 2">B2I6</strain>
    </source>
</reference>
<gene>
    <name evidence="1" type="ORF">QF030_007083</name>
</gene>
<proteinExistence type="predicted"/>
<dbReference type="Proteomes" id="UP001230654">
    <property type="component" value="Unassembled WGS sequence"/>
</dbReference>
<name>A0ABU0P2G3_STRRH</name>